<dbReference type="InterPro" id="IPR045076">
    <property type="entry name" value="MutS"/>
</dbReference>
<dbReference type="PANTHER" id="PTHR11361:SF20">
    <property type="entry name" value="MUTS PROTEIN HOMOLOG 5"/>
    <property type="match status" value="1"/>
</dbReference>
<dbReference type="InterPro" id="IPR036187">
    <property type="entry name" value="DNA_mismatch_repair_MutS_sf"/>
</dbReference>
<dbReference type="GO" id="GO:0140664">
    <property type="term" value="F:ATP-dependent DNA damage sensor activity"/>
    <property type="evidence" value="ECO:0007669"/>
    <property type="project" value="InterPro"/>
</dbReference>
<evidence type="ECO:0000256" key="4">
    <source>
        <dbReference type="ARBA" id="ARBA00022454"/>
    </source>
</evidence>
<dbReference type="SMART" id="SM00534">
    <property type="entry name" value="MUTSac"/>
    <property type="match status" value="1"/>
</dbReference>
<dbReference type="SUPFAM" id="SSF48334">
    <property type="entry name" value="DNA repair protein MutS, domain III"/>
    <property type="match status" value="1"/>
</dbReference>
<evidence type="ECO:0000256" key="1">
    <source>
        <dbReference type="ARBA" id="ARBA00004123"/>
    </source>
</evidence>
<evidence type="ECO:0000313" key="15">
    <source>
        <dbReference type="Proteomes" id="UP001305647"/>
    </source>
</evidence>
<keyword evidence="7" id="KW-0238">DNA-binding</keyword>
<dbReference type="FunFam" id="3.40.50.300:FF:001067">
    <property type="entry name" value="DNA mismatch repair protein MSH5"/>
    <property type="match status" value="1"/>
</dbReference>
<dbReference type="PANTHER" id="PTHR11361">
    <property type="entry name" value="DNA MISMATCH REPAIR PROTEIN MUTS FAMILY MEMBER"/>
    <property type="match status" value="1"/>
</dbReference>
<comment type="subcellular location">
    <subcellularLocation>
        <location evidence="2">Chromosome</location>
    </subcellularLocation>
    <subcellularLocation>
        <location evidence="1">Nucleus</location>
    </subcellularLocation>
</comment>
<reference evidence="14" key="1">
    <citation type="journal article" date="2023" name="Mol. Phylogenet. Evol.">
        <title>Genome-scale phylogeny and comparative genomics of the fungal order Sordariales.</title>
        <authorList>
            <person name="Hensen N."/>
            <person name="Bonometti L."/>
            <person name="Westerberg I."/>
            <person name="Brannstrom I.O."/>
            <person name="Guillou S."/>
            <person name="Cros-Aarteil S."/>
            <person name="Calhoun S."/>
            <person name="Haridas S."/>
            <person name="Kuo A."/>
            <person name="Mondo S."/>
            <person name="Pangilinan J."/>
            <person name="Riley R."/>
            <person name="LaButti K."/>
            <person name="Andreopoulos B."/>
            <person name="Lipzen A."/>
            <person name="Chen C."/>
            <person name="Yan M."/>
            <person name="Daum C."/>
            <person name="Ng V."/>
            <person name="Clum A."/>
            <person name="Steindorff A."/>
            <person name="Ohm R.A."/>
            <person name="Martin F."/>
            <person name="Silar P."/>
            <person name="Natvig D.O."/>
            <person name="Lalanne C."/>
            <person name="Gautier V."/>
            <person name="Ament-Velasquez S.L."/>
            <person name="Kruys A."/>
            <person name="Hutchinson M.I."/>
            <person name="Powell A.J."/>
            <person name="Barry K."/>
            <person name="Miller A.N."/>
            <person name="Grigoriev I.V."/>
            <person name="Debuchy R."/>
            <person name="Gladieux P."/>
            <person name="Hiltunen Thoren M."/>
            <person name="Johannesson H."/>
        </authorList>
    </citation>
    <scope>NUCLEOTIDE SEQUENCE</scope>
    <source>
        <strain evidence="14">CBS 757.83</strain>
    </source>
</reference>
<evidence type="ECO:0000256" key="5">
    <source>
        <dbReference type="ARBA" id="ARBA00022741"/>
    </source>
</evidence>
<keyword evidence="5" id="KW-0547">Nucleotide-binding</keyword>
<dbReference type="Gene3D" id="3.40.50.300">
    <property type="entry name" value="P-loop containing nucleotide triphosphate hydrolases"/>
    <property type="match status" value="1"/>
</dbReference>
<dbReference type="GO" id="GO:0051026">
    <property type="term" value="P:chiasma assembly"/>
    <property type="evidence" value="ECO:0007669"/>
    <property type="project" value="TreeGrafter"/>
</dbReference>
<evidence type="ECO:0000259" key="13">
    <source>
        <dbReference type="PROSITE" id="PS00486"/>
    </source>
</evidence>
<sequence>MPTHGSARSVYSTASHLLSPRSLDASSSPAPSRSQSVSSSRPGTPQPPSNRSSSSLYPSTRHSDDALHLPTAASRHVTHRPGPRLNKDTFRRRPGNVDRDGKVGCAYYIAMEETLVLEEDIPMGGIEAVDTLTLHVQPTTVIIPNRAPGDLVEFLERDAHRYDNSEGSGGEQGAYILRHVISAQFDYEAAKEALASIDLGRSKPDPIQVRSLDDEPAQSIGSSVHNKLMRLAESINFDSCLSVGCAGAILTELERRRAAEEPSWDDSGGIAFRVTSITMNTSADTMLVSADTLTSLQIVQSELHPNPQTRSSNSSEPKAKGALSITDLLQALASSAQGKRRLRQMLLRPSTDIGVIRERHRCIAALLHAENSEVARKMRKLLRKLKNTRTLLLHVRKGVDRIRGELAVRVGDWKALVRFAMVSAQLRQATHALREASGIEIFARICTEIDVERFMYIGDVIMRTIDFQLSKENGRTEIHIGASEYLDGLRREFADVCQALSEIKDSVVRDVPREAAQYLLHCTVMPQVGFLIAAKLDPETGKGVYHGQNHPGGEWTMCFASGDIVYYKNQLMLDLDSQYGDLPSRITDEEIEVMLALAAAVLEHEDAILSASDLFGELDSLLALALAAEKYNWAAPTMTTSNVINIVEGRHPLQELLVPSFIPNDCLMAGGCGTGNLEEHNEAPTNGRKGPSPAMLILTGPNNSGKSVYMRQVALIVYLAHTGSHVPATRATIGVTDRILTRIATRETVVSDESAFLVDLKQAAFSMNFATRRSLLLIDEFGKGTTAESGSALFAAYLTYFLDLGMEKPKVLAGTHFHEVFERGLIRPGRDVAFAHMDVRLDPDAEDPEEQVTFLFHLLRGRGPSSLGVLCAAINGVPSSVIKRAEALVALQDRNESLVDACSELSEEDKRRLSQAELVARRFLELQVPSSAGQQEQEGDGTTIREMLQAVLRTEDVGTPSL</sequence>
<evidence type="ECO:0000256" key="8">
    <source>
        <dbReference type="ARBA" id="ARBA00023242"/>
    </source>
</evidence>
<reference evidence="14" key="2">
    <citation type="submission" date="2023-05" db="EMBL/GenBank/DDBJ databases">
        <authorList>
            <consortium name="Lawrence Berkeley National Laboratory"/>
            <person name="Steindorff A."/>
            <person name="Hensen N."/>
            <person name="Bonometti L."/>
            <person name="Westerberg I."/>
            <person name="Brannstrom I.O."/>
            <person name="Guillou S."/>
            <person name="Cros-Aarteil S."/>
            <person name="Calhoun S."/>
            <person name="Haridas S."/>
            <person name="Kuo A."/>
            <person name="Mondo S."/>
            <person name="Pangilinan J."/>
            <person name="Riley R."/>
            <person name="Labutti K."/>
            <person name="Andreopoulos B."/>
            <person name="Lipzen A."/>
            <person name="Chen C."/>
            <person name="Yanf M."/>
            <person name="Daum C."/>
            <person name="Ng V."/>
            <person name="Clum A."/>
            <person name="Ohm R."/>
            <person name="Martin F."/>
            <person name="Silar P."/>
            <person name="Natvig D."/>
            <person name="Lalanne C."/>
            <person name="Gautier V."/>
            <person name="Ament-Velasquez S.L."/>
            <person name="Kruys A."/>
            <person name="Hutchinson M.I."/>
            <person name="Powell A.J."/>
            <person name="Barry K."/>
            <person name="Miller A.N."/>
            <person name="Grigoriev I.V."/>
            <person name="Debuchy R."/>
            <person name="Gladieux P."/>
            <person name="Thoren M.H."/>
            <person name="Johannesson H."/>
        </authorList>
    </citation>
    <scope>NUCLEOTIDE SEQUENCE</scope>
    <source>
        <strain evidence="14">CBS 757.83</strain>
    </source>
</reference>
<feature type="region of interest" description="Disordered" evidence="12">
    <location>
        <begin position="1"/>
        <end position="97"/>
    </location>
</feature>
<dbReference type="PROSITE" id="PS00486">
    <property type="entry name" value="DNA_MISMATCH_REPAIR_2"/>
    <property type="match status" value="1"/>
</dbReference>
<feature type="compositionally biased region" description="Low complexity" evidence="12">
    <location>
        <begin position="49"/>
        <end position="59"/>
    </location>
</feature>
<evidence type="ECO:0000256" key="2">
    <source>
        <dbReference type="ARBA" id="ARBA00004286"/>
    </source>
</evidence>
<dbReference type="GO" id="GO:0005524">
    <property type="term" value="F:ATP binding"/>
    <property type="evidence" value="ECO:0007669"/>
    <property type="project" value="UniProtKB-KW"/>
</dbReference>
<dbReference type="EMBL" id="MU863624">
    <property type="protein sequence ID" value="KAK4105984.1"/>
    <property type="molecule type" value="Genomic_DNA"/>
</dbReference>
<accession>A0AAN6Q9D0</accession>
<evidence type="ECO:0000256" key="10">
    <source>
        <dbReference type="ARBA" id="ARBA00073549"/>
    </source>
</evidence>
<keyword evidence="4" id="KW-0158">Chromosome</keyword>
<dbReference type="Proteomes" id="UP001305647">
    <property type="component" value="Unassembled WGS sequence"/>
</dbReference>
<dbReference type="Gene3D" id="1.10.1420.10">
    <property type="match status" value="1"/>
</dbReference>
<dbReference type="AlphaFoldDB" id="A0AAN6Q9D0"/>
<comment type="similarity">
    <text evidence="3">Belongs to the DNA mismatch repair MutS family.</text>
</comment>
<feature type="compositionally biased region" description="Basic and acidic residues" evidence="12">
    <location>
        <begin position="85"/>
        <end position="97"/>
    </location>
</feature>
<dbReference type="InterPro" id="IPR007696">
    <property type="entry name" value="DNA_mismatch_repair_MutS_core"/>
</dbReference>
<keyword evidence="8" id="KW-0539">Nucleus</keyword>
<dbReference type="GO" id="GO:0005634">
    <property type="term" value="C:nucleus"/>
    <property type="evidence" value="ECO:0007669"/>
    <property type="project" value="UniProtKB-SubCell"/>
</dbReference>
<evidence type="ECO:0000256" key="6">
    <source>
        <dbReference type="ARBA" id="ARBA00022840"/>
    </source>
</evidence>
<evidence type="ECO:0000256" key="9">
    <source>
        <dbReference type="ARBA" id="ARBA00023254"/>
    </source>
</evidence>
<dbReference type="InterPro" id="IPR000432">
    <property type="entry name" value="DNA_mismatch_repair_MutS_C"/>
</dbReference>
<gene>
    <name evidence="14" type="ORF">N658DRAFT_511943</name>
</gene>
<dbReference type="GO" id="GO:0005694">
    <property type="term" value="C:chromosome"/>
    <property type="evidence" value="ECO:0007669"/>
    <property type="project" value="UniProtKB-SubCell"/>
</dbReference>
<proteinExistence type="inferred from homology"/>
<dbReference type="SUPFAM" id="SSF52540">
    <property type="entry name" value="P-loop containing nucleoside triphosphate hydrolases"/>
    <property type="match status" value="1"/>
</dbReference>
<dbReference type="InterPro" id="IPR027417">
    <property type="entry name" value="P-loop_NTPase"/>
</dbReference>
<feature type="domain" description="DNA mismatch repair proteins mutS family" evidence="13">
    <location>
        <begin position="774"/>
        <end position="790"/>
    </location>
</feature>
<dbReference type="Pfam" id="PF05192">
    <property type="entry name" value="MutS_III"/>
    <property type="match status" value="1"/>
</dbReference>
<keyword evidence="6" id="KW-0067">ATP-binding</keyword>
<dbReference type="GO" id="GO:0030983">
    <property type="term" value="F:mismatched DNA binding"/>
    <property type="evidence" value="ECO:0007669"/>
    <property type="project" value="InterPro"/>
</dbReference>
<keyword evidence="9" id="KW-0469">Meiosis</keyword>
<keyword evidence="15" id="KW-1185">Reference proteome</keyword>
<evidence type="ECO:0000256" key="3">
    <source>
        <dbReference type="ARBA" id="ARBA00006271"/>
    </source>
</evidence>
<evidence type="ECO:0000256" key="11">
    <source>
        <dbReference type="ARBA" id="ARBA00077470"/>
    </source>
</evidence>
<organism evidence="14 15">
    <name type="scientific">Parathielavia hyrcaniae</name>
    <dbReference type="NCBI Taxonomy" id="113614"/>
    <lineage>
        <taxon>Eukaryota</taxon>
        <taxon>Fungi</taxon>
        <taxon>Dikarya</taxon>
        <taxon>Ascomycota</taxon>
        <taxon>Pezizomycotina</taxon>
        <taxon>Sordariomycetes</taxon>
        <taxon>Sordariomycetidae</taxon>
        <taxon>Sordariales</taxon>
        <taxon>Chaetomiaceae</taxon>
        <taxon>Parathielavia</taxon>
    </lineage>
</organism>
<dbReference type="GO" id="GO:0006298">
    <property type="term" value="P:mismatch repair"/>
    <property type="evidence" value="ECO:0007669"/>
    <property type="project" value="InterPro"/>
</dbReference>
<feature type="compositionally biased region" description="Low complexity" evidence="12">
    <location>
        <begin position="17"/>
        <end position="42"/>
    </location>
</feature>
<comment type="caution">
    <text evidence="14">The sequence shown here is derived from an EMBL/GenBank/DDBJ whole genome shotgun (WGS) entry which is preliminary data.</text>
</comment>
<dbReference type="SMART" id="SM00533">
    <property type="entry name" value="MUTSd"/>
    <property type="match status" value="1"/>
</dbReference>
<evidence type="ECO:0000256" key="7">
    <source>
        <dbReference type="ARBA" id="ARBA00023125"/>
    </source>
</evidence>
<evidence type="ECO:0000256" key="12">
    <source>
        <dbReference type="SAM" id="MobiDB-lite"/>
    </source>
</evidence>
<dbReference type="CDD" id="cd03281">
    <property type="entry name" value="ABC_MSH5_euk"/>
    <property type="match status" value="1"/>
</dbReference>
<name>A0AAN6Q9D0_9PEZI</name>
<dbReference type="Pfam" id="PF00488">
    <property type="entry name" value="MutS_V"/>
    <property type="match status" value="1"/>
</dbReference>
<evidence type="ECO:0000313" key="14">
    <source>
        <dbReference type="EMBL" id="KAK4105984.1"/>
    </source>
</evidence>
<protein>
    <recommendedName>
        <fullName evidence="10">DNA mismatch repair protein MSH5</fullName>
    </recommendedName>
    <alternativeName>
        <fullName evidence="11">MutS protein homolog 5</fullName>
    </alternativeName>
</protein>